<keyword evidence="3" id="KW-0479">Metal-binding</keyword>
<dbReference type="GO" id="GO:0005506">
    <property type="term" value="F:iron ion binding"/>
    <property type="evidence" value="ECO:0007669"/>
    <property type="project" value="InterPro"/>
</dbReference>
<reference evidence="8 9" key="1">
    <citation type="submission" date="2017-02" db="EMBL/GenBank/DDBJ databases">
        <title>Complete genome sequences of Mycobacterium kansasii strains isolated from rhesus macaques.</title>
        <authorList>
            <person name="Panda A."/>
            <person name="Nagaraj S."/>
            <person name="Zhao X."/>
            <person name="Tettelin H."/>
            <person name="Detolla L.J."/>
        </authorList>
    </citation>
    <scope>NUCLEOTIDE SEQUENCE [LARGE SCALE GENOMIC DNA]</scope>
    <source>
        <strain evidence="8 9">11-3813</strain>
    </source>
</reference>
<keyword evidence="2" id="KW-0349">Heme</keyword>
<keyword evidence="6" id="KW-0503">Monooxygenase</keyword>
<evidence type="ECO:0000256" key="4">
    <source>
        <dbReference type="ARBA" id="ARBA00023002"/>
    </source>
</evidence>
<evidence type="ECO:0000256" key="5">
    <source>
        <dbReference type="ARBA" id="ARBA00023004"/>
    </source>
</evidence>
<dbReference type="AlphaFoldDB" id="A0A1V3X314"/>
<proteinExistence type="inferred from homology"/>
<dbReference type="GO" id="GO:0016705">
    <property type="term" value="F:oxidoreductase activity, acting on paired donors, with incorporation or reduction of molecular oxygen"/>
    <property type="evidence" value="ECO:0007669"/>
    <property type="project" value="InterPro"/>
</dbReference>
<keyword evidence="4" id="KW-0560">Oxidoreductase</keyword>
<dbReference type="Proteomes" id="UP000189229">
    <property type="component" value="Unassembled WGS sequence"/>
</dbReference>
<dbReference type="GO" id="GO:0004497">
    <property type="term" value="F:monooxygenase activity"/>
    <property type="evidence" value="ECO:0007669"/>
    <property type="project" value="UniProtKB-KW"/>
</dbReference>
<evidence type="ECO:0000256" key="7">
    <source>
        <dbReference type="SAM" id="MobiDB-lite"/>
    </source>
</evidence>
<evidence type="ECO:0000256" key="1">
    <source>
        <dbReference type="ARBA" id="ARBA00010617"/>
    </source>
</evidence>
<evidence type="ECO:0000313" key="9">
    <source>
        <dbReference type="Proteomes" id="UP000189229"/>
    </source>
</evidence>
<evidence type="ECO:0000256" key="2">
    <source>
        <dbReference type="ARBA" id="ARBA00022617"/>
    </source>
</evidence>
<accession>A0A1V3X314</accession>
<dbReference type="SUPFAM" id="SSF48264">
    <property type="entry name" value="Cytochrome P450"/>
    <property type="match status" value="1"/>
</dbReference>
<name>A0A1V3X314_MYCKA</name>
<dbReference type="PANTHER" id="PTHR46696:SF1">
    <property type="entry name" value="CYTOCHROME P450 YJIB-RELATED"/>
    <property type="match status" value="1"/>
</dbReference>
<comment type="similarity">
    <text evidence="1">Belongs to the cytochrome P450 family.</text>
</comment>
<organism evidence="8 9">
    <name type="scientific">Mycobacterium kansasii</name>
    <dbReference type="NCBI Taxonomy" id="1768"/>
    <lineage>
        <taxon>Bacteria</taxon>
        <taxon>Bacillati</taxon>
        <taxon>Actinomycetota</taxon>
        <taxon>Actinomycetes</taxon>
        <taxon>Mycobacteriales</taxon>
        <taxon>Mycobacteriaceae</taxon>
        <taxon>Mycobacterium</taxon>
    </lineage>
</organism>
<evidence type="ECO:0000256" key="3">
    <source>
        <dbReference type="ARBA" id="ARBA00022723"/>
    </source>
</evidence>
<feature type="region of interest" description="Disordered" evidence="7">
    <location>
        <begin position="149"/>
        <end position="273"/>
    </location>
</feature>
<dbReference type="InterPro" id="IPR036396">
    <property type="entry name" value="Cyt_P450_sf"/>
</dbReference>
<dbReference type="GO" id="GO:0020037">
    <property type="term" value="F:heme binding"/>
    <property type="evidence" value="ECO:0007669"/>
    <property type="project" value="InterPro"/>
</dbReference>
<protein>
    <submittedName>
        <fullName evidence="8">Putative cytochrome P450 reductase</fullName>
    </submittedName>
</protein>
<dbReference type="Gene3D" id="1.10.630.10">
    <property type="entry name" value="Cytochrome P450"/>
    <property type="match status" value="1"/>
</dbReference>
<dbReference type="PRINTS" id="PR00359">
    <property type="entry name" value="BP450"/>
</dbReference>
<keyword evidence="5" id="KW-0408">Iron</keyword>
<dbReference type="PANTHER" id="PTHR46696">
    <property type="entry name" value="P450, PUTATIVE (EUROFUNG)-RELATED"/>
    <property type="match status" value="1"/>
</dbReference>
<gene>
    <name evidence="8" type="ORF">BZL30_4720</name>
</gene>
<feature type="compositionally biased region" description="Basic residues" evidence="7">
    <location>
        <begin position="224"/>
        <end position="234"/>
    </location>
</feature>
<dbReference type="EMBL" id="MVBM01000004">
    <property type="protein sequence ID" value="OOK73525.1"/>
    <property type="molecule type" value="Genomic_DNA"/>
</dbReference>
<evidence type="ECO:0000256" key="6">
    <source>
        <dbReference type="ARBA" id="ARBA00023033"/>
    </source>
</evidence>
<feature type="compositionally biased region" description="Polar residues" evidence="7">
    <location>
        <begin position="149"/>
        <end position="175"/>
    </location>
</feature>
<feature type="compositionally biased region" description="Basic and acidic residues" evidence="7">
    <location>
        <begin position="212"/>
        <end position="223"/>
    </location>
</feature>
<dbReference type="InterPro" id="IPR002397">
    <property type="entry name" value="Cyt_P450_B"/>
</dbReference>
<evidence type="ECO:0000313" key="8">
    <source>
        <dbReference type="EMBL" id="OOK73525.1"/>
    </source>
</evidence>
<sequence>MTRQSAYRQVLDYANRANPYPLYAQLRQTPVARYEDGSYVVSTHREIVALLHDPRISSDMTKGTQLEPDLIPGFITLDPPEHGRLRRMAMRHFGPPHRAGWIDGMRDKFADMVERLIDDCRGRGQIDIVDDLAYPLPVSVICDMLGSRSRTNPGSSAGHKTSSTANSGHPNSGSEASKRSPRCGNTSPKSPRPIAASRGQHTVAVGHRRQPRRPDEHDRDRRHGSPAAHRRPRNYRQPDRQWDADPTAASGGDGPAAPRTRLRHPVGRGTAPV</sequence>
<comment type="caution">
    <text evidence="8">The sequence shown here is derived from an EMBL/GenBank/DDBJ whole genome shotgun (WGS) entry which is preliminary data.</text>
</comment>